<keyword evidence="3" id="KW-0677">Repeat</keyword>
<keyword evidence="6" id="KW-1185">Reference proteome</keyword>
<feature type="domain" description="Peptidase M10 serralysin C-terminal" evidence="4">
    <location>
        <begin position="73"/>
        <end position="200"/>
    </location>
</feature>
<reference evidence="5 6" key="1">
    <citation type="submission" date="2020-03" db="EMBL/GenBank/DDBJ databases">
        <title>Roseomonas selenitidurans sp. nov. isolated from urban soil.</title>
        <authorList>
            <person name="Liu H."/>
        </authorList>
    </citation>
    <scope>NUCLEOTIDE SEQUENCE [LARGE SCALE GENOMIC DNA]</scope>
    <source>
        <strain evidence="5 6">BU-1</strain>
    </source>
</reference>
<proteinExistence type="predicted"/>
<dbReference type="PRINTS" id="PR00313">
    <property type="entry name" value="CABNDNGRPT"/>
</dbReference>
<dbReference type="Gene3D" id="2.150.10.10">
    <property type="entry name" value="Serralysin-like metalloprotease, C-terminal"/>
    <property type="match status" value="1"/>
</dbReference>
<feature type="non-terminal residue" evidence="5">
    <location>
        <position position="1"/>
    </location>
</feature>
<dbReference type="Proteomes" id="UP000787635">
    <property type="component" value="Unassembled WGS sequence"/>
</dbReference>
<dbReference type="EMBL" id="JAAVNE010000141">
    <property type="protein sequence ID" value="NKC34666.1"/>
    <property type="molecule type" value="Genomic_DNA"/>
</dbReference>
<name>A0ABX1EBU6_9PROT</name>
<gene>
    <name evidence="5" type="ORF">HEQ75_27745</name>
</gene>
<keyword evidence="2" id="KW-0964">Secreted</keyword>
<sequence>YTAEAGELWSYQYGSKTYLIGGVDADTGRDFQIELNGLFRFDSTSFIGVSHNPRWTSGSDTLVGAELGDTLNGGSGNDVLTGAGGRDLLTGGAGADRFVWQAISESGTTMSTRDTVTDFQPGDLLDLSAIDANTVTGGLQDFTFAGLVEAANAGTLAAGQVSYHQYGGNTYVNLSVDGDNMRDMSIELTGLKTLLASDFIL</sequence>
<evidence type="ECO:0000313" key="6">
    <source>
        <dbReference type="Proteomes" id="UP000787635"/>
    </source>
</evidence>
<evidence type="ECO:0000313" key="5">
    <source>
        <dbReference type="EMBL" id="NKC34666.1"/>
    </source>
</evidence>
<dbReference type="InterPro" id="IPR011049">
    <property type="entry name" value="Serralysin-like_metalloprot_C"/>
</dbReference>
<evidence type="ECO:0000256" key="2">
    <source>
        <dbReference type="ARBA" id="ARBA00022525"/>
    </source>
</evidence>
<dbReference type="RefSeq" id="WP_209318823.1">
    <property type="nucleotide sequence ID" value="NZ_JAAVNE010000141.1"/>
</dbReference>
<comment type="subcellular location">
    <subcellularLocation>
        <location evidence="1">Secreted</location>
    </subcellularLocation>
</comment>
<evidence type="ECO:0000259" key="4">
    <source>
        <dbReference type="Pfam" id="PF08548"/>
    </source>
</evidence>
<evidence type="ECO:0000256" key="3">
    <source>
        <dbReference type="ARBA" id="ARBA00022737"/>
    </source>
</evidence>
<dbReference type="InterPro" id="IPR018511">
    <property type="entry name" value="Hemolysin-typ_Ca-bd_CS"/>
</dbReference>
<protein>
    <recommendedName>
        <fullName evidence="4">Peptidase M10 serralysin C-terminal domain-containing protein</fullName>
    </recommendedName>
</protein>
<comment type="caution">
    <text evidence="5">The sequence shown here is derived from an EMBL/GenBank/DDBJ whole genome shotgun (WGS) entry which is preliminary data.</text>
</comment>
<evidence type="ECO:0000256" key="1">
    <source>
        <dbReference type="ARBA" id="ARBA00004613"/>
    </source>
</evidence>
<dbReference type="InterPro" id="IPR013858">
    <property type="entry name" value="Peptidase_M10B_C"/>
</dbReference>
<accession>A0ABX1EBU6</accession>
<organism evidence="5 6">
    <name type="scientific">Falsiroseomonas selenitidurans</name>
    <dbReference type="NCBI Taxonomy" id="2716335"/>
    <lineage>
        <taxon>Bacteria</taxon>
        <taxon>Pseudomonadati</taxon>
        <taxon>Pseudomonadota</taxon>
        <taxon>Alphaproteobacteria</taxon>
        <taxon>Acetobacterales</taxon>
        <taxon>Roseomonadaceae</taxon>
        <taxon>Falsiroseomonas</taxon>
    </lineage>
</organism>
<dbReference type="PROSITE" id="PS00330">
    <property type="entry name" value="HEMOLYSIN_CALCIUM"/>
    <property type="match status" value="1"/>
</dbReference>
<dbReference type="Pfam" id="PF08548">
    <property type="entry name" value="Peptidase_M10_C"/>
    <property type="match status" value="1"/>
</dbReference>
<dbReference type="SUPFAM" id="SSF51120">
    <property type="entry name" value="beta-Roll"/>
    <property type="match status" value="1"/>
</dbReference>